<dbReference type="Gene3D" id="3.40.1310.20">
    <property type="match status" value="1"/>
</dbReference>
<dbReference type="EMBL" id="CACRXK020020759">
    <property type="protein sequence ID" value="CAB4035145.1"/>
    <property type="molecule type" value="Genomic_DNA"/>
</dbReference>
<gene>
    <name evidence="1" type="ORF">PACLA_8A021929</name>
</gene>
<evidence type="ECO:0000313" key="2">
    <source>
        <dbReference type="Proteomes" id="UP001152795"/>
    </source>
</evidence>
<evidence type="ECO:0000313" key="1">
    <source>
        <dbReference type="EMBL" id="CAB4035145.1"/>
    </source>
</evidence>
<dbReference type="PANTHER" id="PTHR21301:SF10">
    <property type="entry name" value="REVERSE TRANSCRIPTASE DOMAIN-CONTAINING PROTEIN"/>
    <property type="match status" value="1"/>
</dbReference>
<accession>A0A6S7JR83</accession>
<sequence length="467" mass="53498">MFPNIDNDLGLLAVTQALNSRSNQFPSTECIVEAVKICLAHNNSSFRKEHYLKIHGTAMGPKNACSYADLTMGIIDERAKSGEIKPNLWWRYRDDIFDLWTQGTAKPLEFTDFINSLYPTIKFTLVYSEVSLNVLDLTLTLVDGLIQTDVYSKPTDNHLYLQRKSASLHQIGITEDININLPVLQDFRSRADLSKFPNRRDFAEALVTSFEKGSAKVKHWCCSRENHADGAKHYHMVLKLHKSQRWLQSKRFLEENFAIEVNYSSNHHNYYSAWRYVTKEDSSYEESESHPDLNSYKEPKTTNASMAKIQTGQKRSAAVQGRGNVCKGKKRSKKEKEKRLSAFDVSEVILKRNIKTMTELHAYAHEQREEGKTDLVQFILCKPPKAIQDLLDTTWRMKTAKEVLERCKKSRMELFNEASKQDCRAGCNGVWLQCAKQILENNGIDKRKFGQAVVDLLKKDVGSIAIS</sequence>
<organism evidence="1 2">
    <name type="scientific">Paramuricea clavata</name>
    <name type="common">Red gorgonian</name>
    <name type="synonym">Violescent sea-whip</name>
    <dbReference type="NCBI Taxonomy" id="317549"/>
    <lineage>
        <taxon>Eukaryota</taxon>
        <taxon>Metazoa</taxon>
        <taxon>Cnidaria</taxon>
        <taxon>Anthozoa</taxon>
        <taxon>Octocorallia</taxon>
        <taxon>Malacalcyonacea</taxon>
        <taxon>Plexauridae</taxon>
        <taxon>Paramuricea</taxon>
    </lineage>
</organism>
<dbReference type="PANTHER" id="PTHR21301">
    <property type="entry name" value="REVERSE TRANSCRIPTASE"/>
    <property type="match status" value="1"/>
</dbReference>
<dbReference type="Proteomes" id="UP001152795">
    <property type="component" value="Unassembled WGS sequence"/>
</dbReference>
<name>A0A6S7JR83_PARCT</name>
<comment type="caution">
    <text evidence="1">The sequence shown here is derived from an EMBL/GenBank/DDBJ whole genome shotgun (WGS) entry which is preliminary data.</text>
</comment>
<dbReference type="OrthoDB" id="5957838at2759"/>
<dbReference type="AlphaFoldDB" id="A0A6S7JR83"/>
<keyword evidence="2" id="KW-1185">Reference proteome</keyword>
<reference evidence="1" key="1">
    <citation type="submission" date="2020-04" db="EMBL/GenBank/DDBJ databases">
        <authorList>
            <person name="Alioto T."/>
            <person name="Alioto T."/>
            <person name="Gomez Garrido J."/>
        </authorList>
    </citation>
    <scope>NUCLEOTIDE SEQUENCE</scope>
    <source>
        <strain evidence="1">A484AB</strain>
    </source>
</reference>
<proteinExistence type="predicted"/>
<protein>
    <submittedName>
        <fullName evidence="1">Uncharacterized protein</fullName>
    </submittedName>
</protein>